<name>A0ABW5B7J0_9BACT</name>
<dbReference type="Proteomes" id="UP001597414">
    <property type="component" value="Unassembled WGS sequence"/>
</dbReference>
<dbReference type="PROSITE" id="PS51257">
    <property type="entry name" value="PROKAR_LIPOPROTEIN"/>
    <property type="match status" value="1"/>
</dbReference>
<evidence type="ECO:0000313" key="2">
    <source>
        <dbReference type="Proteomes" id="UP001597414"/>
    </source>
</evidence>
<gene>
    <name evidence="1" type="ORF">ACFSKV_04995</name>
</gene>
<comment type="caution">
    <text evidence="1">The sequence shown here is derived from an EMBL/GenBank/DDBJ whole genome shotgun (WGS) entry which is preliminary data.</text>
</comment>
<reference evidence="2" key="1">
    <citation type="journal article" date="2019" name="Int. J. Syst. Evol. Microbiol.">
        <title>The Global Catalogue of Microorganisms (GCM) 10K type strain sequencing project: providing services to taxonomists for standard genome sequencing and annotation.</title>
        <authorList>
            <consortium name="The Broad Institute Genomics Platform"/>
            <consortium name="The Broad Institute Genome Sequencing Center for Infectious Disease"/>
            <person name="Wu L."/>
            <person name="Ma J."/>
        </authorList>
    </citation>
    <scope>NUCLEOTIDE SEQUENCE [LARGE SCALE GENOMIC DNA]</scope>
    <source>
        <strain evidence="2">KCTC 19812</strain>
    </source>
</reference>
<accession>A0ABW5B7J0</accession>
<organism evidence="1 2">
    <name type="scientific">Shivajiella indica</name>
    <dbReference type="NCBI Taxonomy" id="872115"/>
    <lineage>
        <taxon>Bacteria</taxon>
        <taxon>Pseudomonadati</taxon>
        <taxon>Bacteroidota</taxon>
        <taxon>Cytophagia</taxon>
        <taxon>Cytophagales</taxon>
        <taxon>Cyclobacteriaceae</taxon>
        <taxon>Shivajiella</taxon>
    </lineage>
</organism>
<dbReference type="EMBL" id="JBHUIV010000010">
    <property type="protein sequence ID" value="MFD2200913.1"/>
    <property type="molecule type" value="Genomic_DNA"/>
</dbReference>
<sequence length="165" mass="18370">MKKYIKQMLLGAITFGLFSCEQDYGQLNRDNQPDYPIVFSNATAFGGDPYISVIESEDDTIVFEMEIPEKAGMGIKEITAVAAGGNNINVNTLRNSGDYIDEPIQGIGNKVVFETSLKEFREKRPSVVISIPEGGFSDNVAFMFLVTLENNETVVTMRSRVRVRK</sequence>
<proteinExistence type="predicted"/>
<dbReference type="RefSeq" id="WP_380800792.1">
    <property type="nucleotide sequence ID" value="NZ_JBHUIV010000010.1"/>
</dbReference>
<protein>
    <recommendedName>
        <fullName evidence="3">DUF1735 domain-containing protein</fullName>
    </recommendedName>
</protein>
<evidence type="ECO:0000313" key="1">
    <source>
        <dbReference type="EMBL" id="MFD2200913.1"/>
    </source>
</evidence>
<evidence type="ECO:0008006" key="3">
    <source>
        <dbReference type="Google" id="ProtNLM"/>
    </source>
</evidence>
<keyword evidence="2" id="KW-1185">Reference proteome</keyword>